<organism evidence="2">
    <name type="scientific">bioreactor metagenome</name>
    <dbReference type="NCBI Taxonomy" id="1076179"/>
    <lineage>
        <taxon>unclassified sequences</taxon>
        <taxon>metagenomes</taxon>
        <taxon>ecological metagenomes</taxon>
    </lineage>
</organism>
<feature type="transmembrane region" description="Helical" evidence="1">
    <location>
        <begin position="73"/>
        <end position="92"/>
    </location>
</feature>
<evidence type="ECO:0008006" key="3">
    <source>
        <dbReference type="Google" id="ProtNLM"/>
    </source>
</evidence>
<reference evidence="2" key="1">
    <citation type="submission" date="2019-08" db="EMBL/GenBank/DDBJ databases">
        <authorList>
            <person name="Kucharzyk K."/>
            <person name="Murdoch R.W."/>
            <person name="Higgins S."/>
            <person name="Loffler F."/>
        </authorList>
    </citation>
    <scope>NUCLEOTIDE SEQUENCE</scope>
</reference>
<name>A0A645CN08_9ZZZZ</name>
<protein>
    <recommendedName>
        <fullName evidence="3">DUF3021 domain-containing protein</fullName>
    </recommendedName>
</protein>
<evidence type="ECO:0000313" key="2">
    <source>
        <dbReference type="EMBL" id="MPM78416.1"/>
    </source>
</evidence>
<sequence>MKKFVEFTVQFKFVWGLFFTAAMLLYTTISMILGAKSMEFVVVWKFVLITLIITSFHYLIFGELILSTTKTKYKVMIHSILCYVTLFIWSAFLNWVSISSIISVMIFTLGYITLYSLCMLSFYIYYKSTGEELNNRLTAYKQNLNKEKSQ</sequence>
<comment type="caution">
    <text evidence="2">The sequence shown here is derived from an EMBL/GenBank/DDBJ whole genome shotgun (WGS) entry which is preliminary data.</text>
</comment>
<gene>
    <name evidence="2" type="ORF">SDC9_125427</name>
</gene>
<evidence type="ECO:0000256" key="1">
    <source>
        <dbReference type="SAM" id="Phobius"/>
    </source>
</evidence>
<dbReference type="EMBL" id="VSSQ01028628">
    <property type="protein sequence ID" value="MPM78416.1"/>
    <property type="molecule type" value="Genomic_DNA"/>
</dbReference>
<keyword evidence="1" id="KW-0812">Transmembrane</keyword>
<dbReference type="AlphaFoldDB" id="A0A645CN08"/>
<accession>A0A645CN08</accession>
<feature type="transmembrane region" description="Helical" evidence="1">
    <location>
        <begin position="12"/>
        <end position="35"/>
    </location>
</feature>
<proteinExistence type="predicted"/>
<keyword evidence="1" id="KW-1133">Transmembrane helix</keyword>
<keyword evidence="1" id="KW-0472">Membrane</keyword>
<feature type="transmembrane region" description="Helical" evidence="1">
    <location>
        <begin position="98"/>
        <end position="126"/>
    </location>
</feature>
<feature type="transmembrane region" description="Helical" evidence="1">
    <location>
        <begin position="41"/>
        <end position="61"/>
    </location>
</feature>